<comment type="caution">
    <text evidence="3">The sequence shown here is derived from an EMBL/GenBank/DDBJ whole genome shotgun (WGS) entry which is preliminary data.</text>
</comment>
<evidence type="ECO:0000256" key="1">
    <source>
        <dbReference type="ARBA" id="ARBA00043967"/>
    </source>
</evidence>
<dbReference type="EMBL" id="PYHS01000005">
    <property type="protein sequence ID" value="PSR63563.1"/>
    <property type="molecule type" value="Genomic_DNA"/>
</dbReference>
<reference evidence="3 4" key="1">
    <citation type="submission" date="2018-02" db="EMBL/GenBank/DDBJ databases">
        <title>8 Nocardia nova and 1 Nocardia cyriacigeorgica strain used for evolution to TMP-SMX.</title>
        <authorList>
            <person name="Mehta H."/>
            <person name="Weng J."/>
            <person name="Shamoo Y."/>
        </authorList>
    </citation>
    <scope>NUCLEOTIDE SEQUENCE [LARGE SCALE GENOMIC DNA]</scope>
    <source>
        <strain evidence="3 4">ATCC 33727</strain>
    </source>
</reference>
<sequence length="422" mass="44579">MPVENVAVAGEARIPAVNKGELFASFDVAAFEVPSAHDEAWRFTPLRRLRGLHDGTAVRDGRAGIEVAVSDGDARGASAVTQAAASGPDASTAAVDGSVIDGVTVETVGRDDARLGEGGVPTDRVAAQAYSGFEQATVVSVGAETEVDRPVVVRVTGPGADKTAFGHLQIRLGNFAAATVVIDQRGSGTYAENVEFVLGDSAKLTVVAVQDWDDDAVHVTAHHAKLGRDAVLRHTDVTLGGDLVRLTATVRYDGPGGDAELLGLYFADDGQHFEQRLLVDHAQPHCKSNVLYKGALQGDPSSAKPDAHTVWVGDVLIRAEAEGTDTYEANRNLVLTDGARADSVPNLEIETGEILGAGHASATGRFDDEQLFYLRARGIPEEAARRLVVRGFFHEIIQKIAVVEIRERLESAIETELAAIGA</sequence>
<feature type="domain" description="SUF system FeS cluster assembly SufBD core" evidence="2">
    <location>
        <begin position="160"/>
        <end position="392"/>
    </location>
</feature>
<proteinExistence type="inferred from homology"/>
<dbReference type="InterPro" id="IPR037284">
    <property type="entry name" value="SUF_FeS_clus_asmbl_SufBD_sf"/>
</dbReference>
<dbReference type="PANTHER" id="PTHR43575:SF1">
    <property type="entry name" value="PROTEIN ABCI7, CHLOROPLASTIC"/>
    <property type="match status" value="1"/>
</dbReference>
<dbReference type="AlphaFoldDB" id="A0A2T2Z718"/>
<comment type="similarity">
    <text evidence="1">Belongs to the iron-sulfur cluster assembly SufBD family.</text>
</comment>
<evidence type="ECO:0000313" key="4">
    <source>
        <dbReference type="Proteomes" id="UP000241647"/>
    </source>
</evidence>
<dbReference type="Proteomes" id="UP000241647">
    <property type="component" value="Unassembled WGS sequence"/>
</dbReference>
<dbReference type="Pfam" id="PF01458">
    <property type="entry name" value="SUFBD_core"/>
    <property type="match status" value="1"/>
</dbReference>
<dbReference type="NCBIfam" id="TIGR01981">
    <property type="entry name" value="sufD"/>
    <property type="match status" value="1"/>
</dbReference>
<dbReference type="InterPro" id="IPR055346">
    <property type="entry name" value="Fe-S_cluster_assembly_SufBD"/>
</dbReference>
<evidence type="ECO:0000313" key="3">
    <source>
        <dbReference type="EMBL" id="PSR63563.1"/>
    </source>
</evidence>
<dbReference type="GO" id="GO:0016226">
    <property type="term" value="P:iron-sulfur cluster assembly"/>
    <property type="evidence" value="ECO:0007669"/>
    <property type="project" value="InterPro"/>
</dbReference>
<dbReference type="InterPro" id="IPR000825">
    <property type="entry name" value="SUF_FeS_clus_asmbl_SufBD_core"/>
</dbReference>
<accession>A0A2T2Z718</accession>
<evidence type="ECO:0000259" key="2">
    <source>
        <dbReference type="Pfam" id="PF01458"/>
    </source>
</evidence>
<dbReference type="InterPro" id="IPR011542">
    <property type="entry name" value="SUF_FeS_clus_asmbl_SufD"/>
</dbReference>
<protein>
    <submittedName>
        <fullName evidence="3">Fe-S cluster assembly protein SufD</fullName>
    </submittedName>
</protein>
<dbReference type="RefSeq" id="WP_063024962.1">
    <property type="nucleotide sequence ID" value="NZ_PYHS01000005.1"/>
</dbReference>
<organism evidence="3 4">
    <name type="scientific">Nocardia nova</name>
    <dbReference type="NCBI Taxonomy" id="37330"/>
    <lineage>
        <taxon>Bacteria</taxon>
        <taxon>Bacillati</taxon>
        <taxon>Actinomycetota</taxon>
        <taxon>Actinomycetes</taxon>
        <taxon>Mycobacteriales</taxon>
        <taxon>Nocardiaceae</taxon>
        <taxon>Nocardia</taxon>
    </lineage>
</organism>
<dbReference type="SUPFAM" id="SSF101960">
    <property type="entry name" value="Stabilizer of iron transporter SufD"/>
    <property type="match status" value="1"/>
</dbReference>
<name>A0A2T2Z718_9NOCA</name>
<dbReference type="PANTHER" id="PTHR43575">
    <property type="entry name" value="PROTEIN ABCI7, CHLOROPLASTIC"/>
    <property type="match status" value="1"/>
</dbReference>
<gene>
    <name evidence="3" type="primary">sufD</name>
    <name evidence="3" type="ORF">C8259_13005</name>
</gene>